<name>A0A5J4P7J4_9ZZZZ</name>
<sequence length="102" mass="12215">MNLNDILDSHSPEMRELYQTIEQVRSIIDNHVEKNKPSLLGEQFLDNNEVCEMLHLSSRTLQDYRDKGMIAFYKLEGKILYKMSDIQQMLEKNYFDAWKQKK</sequence>
<accession>A0A5J4P7J4</accession>
<dbReference type="InterPro" id="IPR041657">
    <property type="entry name" value="HTH_17"/>
</dbReference>
<dbReference type="AlphaFoldDB" id="A0A5J4P7J4"/>
<dbReference type="PANTHER" id="PTHR34585">
    <property type="match status" value="1"/>
</dbReference>
<dbReference type="SUPFAM" id="SSF46955">
    <property type="entry name" value="Putative DNA-binding domain"/>
    <property type="match status" value="1"/>
</dbReference>
<organism evidence="2">
    <name type="scientific">termite gut metagenome</name>
    <dbReference type="NCBI Taxonomy" id="433724"/>
    <lineage>
        <taxon>unclassified sequences</taxon>
        <taxon>metagenomes</taxon>
        <taxon>organismal metagenomes</taxon>
    </lineage>
</organism>
<gene>
    <name evidence="2" type="ORF">EZS27_043829</name>
</gene>
<dbReference type="PANTHER" id="PTHR34585:SF22">
    <property type="entry name" value="HELIX-TURN-HELIX DOMAIN-CONTAINING PROTEIN"/>
    <property type="match status" value="1"/>
</dbReference>
<dbReference type="InterPro" id="IPR009061">
    <property type="entry name" value="DNA-bd_dom_put_sf"/>
</dbReference>
<protein>
    <recommendedName>
        <fullName evidence="1">Helix-turn-helix domain-containing protein</fullName>
    </recommendedName>
</protein>
<dbReference type="EMBL" id="SNRY01011448">
    <property type="protein sequence ID" value="KAA6304524.1"/>
    <property type="molecule type" value="Genomic_DNA"/>
</dbReference>
<comment type="caution">
    <text evidence="2">The sequence shown here is derived from an EMBL/GenBank/DDBJ whole genome shotgun (WGS) entry which is preliminary data.</text>
</comment>
<evidence type="ECO:0000259" key="1">
    <source>
        <dbReference type="Pfam" id="PF12728"/>
    </source>
</evidence>
<proteinExistence type="predicted"/>
<reference evidence="2" key="1">
    <citation type="submission" date="2019-03" db="EMBL/GenBank/DDBJ databases">
        <title>Single cell metagenomics reveals metabolic interactions within the superorganism composed of flagellate Streblomastix strix and complex community of Bacteroidetes bacteria on its surface.</title>
        <authorList>
            <person name="Treitli S.C."/>
            <person name="Kolisko M."/>
            <person name="Husnik F."/>
            <person name="Keeling P."/>
            <person name="Hampl V."/>
        </authorList>
    </citation>
    <scope>NUCLEOTIDE SEQUENCE</scope>
    <source>
        <strain evidence="2">STM</strain>
    </source>
</reference>
<feature type="domain" description="Helix-turn-helix" evidence="1">
    <location>
        <begin position="44"/>
        <end position="93"/>
    </location>
</feature>
<evidence type="ECO:0000313" key="2">
    <source>
        <dbReference type="EMBL" id="KAA6304524.1"/>
    </source>
</evidence>
<dbReference type="Pfam" id="PF12728">
    <property type="entry name" value="HTH_17"/>
    <property type="match status" value="1"/>
</dbReference>